<evidence type="ECO:0000259" key="6">
    <source>
        <dbReference type="Pfam" id="PF06321"/>
    </source>
</evidence>
<organism evidence="7 8">
    <name type="scientific">Butyricimonas faecalis</name>
    <dbReference type="NCBI Taxonomy" id="2093856"/>
    <lineage>
        <taxon>Bacteria</taxon>
        <taxon>Pseudomonadati</taxon>
        <taxon>Bacteroidota</taxon>
        <taxon>Bacteroidia</taxon>
        <taxon>Bacteroidales</taxon>
        <taxon>Odoribacteraceae</taxon>
        <taxon>Butyricimonas</taxon>
    </lineage>
</organism>
<feature type="domain" description="Major fimbrial subunit protein N-terminal" evidence="6">
    <location>
        <begin position="40"/>
        <end position="171"/>
    </location>
</feature>
<evidence type="ECO:0000313" key="7">
    <source>
        <dbReference type="EMBL" id="AZS30988.1"/>
    </source>
</evidence>
<protein>
    <recommendedName>
        <fullName evidence="6">Major fimbrial subunit protein N-terminal domain-containing protein</fullName>
    </recommendedName>
</protein>
<keyword evidence="4" id="KW-0281">Fimbrium</keyword>
<keyword evidence="8" id="KW-1185">Reference proteome</keyword>
<evidence type="ECO:0000256" key="5">
    <source>
        <dbReference type="SAM" id="Phobius"/>
    </source>
</evidence>
<dbReference type="OrthoDB" id="1004760at2"/>
<evidence type="ECO:0000313" key="8">
    <source>
        <dbReference type="Proteomes" id="UP000270673"/>
    </source>
</evidence>
<dbReference type="GO" id="GO:0009289">
    <property type="term" value="C:pilus"/>
    <property type="evidence" value="ECO:0007669"/>
    <property type="project" value="UniProtKB-SubCell"/>
</dbReference>
<evidence type="ECO:0000256" key="2">
    <source>
        <dbReference type="ARBA" id="ARBA00006011"/>
    </source>
</evidence>
<comment type="subcellular location">
    <subcellularLocation>
        <location evidence="1">Fimbrium</location>
    </subcellularLocation>
</comment>
<evidence type="ECO:0000256" key="1">
    <source>
        <dbReference type="ARBA" id="ARBA00004561"/>
    </source>
</evidence>
<keyword evidence="5" id="KW-0812">Transmembrane</keyword>
<dbReference type="Pfam" id="PF06321">
    <property type="entry name" value="P_gingi_FimA"/>
    <property type="match status" value="1"/>
</dbReference>
<keyword evidence="5" id="KW-0472">Membrane</keyword>
<accession>A0A3Q9IPY5</accession>
<reference evidence="7 8" key="1">
    <citation type="submission" date="2018-10" db="EMBL/GenBank/DDBJ databases">
        <title>Butyricimonas faecalis sp. nov., isolated from human faeces and emended description of the genus Butyricimonas.</title>
        <authorList>
            <person name="Le Roy T."/>
            <person name="Van der Smissen P."/>
            <person name="Paquot A."/>
            <person name="Delzenne N."/>
            <person name="Muccioli G."/>
            <person name="Collet J.-F."/>
            <person name="Cani P.D."/>
        </authorList>
    </citation>
    <scope>NUCLEOTIDE SEQUENCE [LARGE SCALE GENOMIC DNA]</scope>
    <source>
        <strain evidence="7 8">H184</strain>
    </source>
</reference>
<sequence>MLNTRKILYWAVTAVCCGLLPFGCVKEDAASLGERHDVAVRLNVGTRAVSETDGTPAGAESAIHTLRVYAFVGGRPAGHYFTNNVTDLPHTFFMDLTFYSTTTQQMDFYVVANEGAMRTQGSEAPASLSETTSENQLNDFWFTELRDITTYGLPMFCKLSATLDFTKVSDKTPTDPNHAGHTLIESDIKFELQRPMGKLGVFAAKPRGETGELRITGLTMLSSGTLTRNYLMPQSDETLKNITSISGDFPLKVIEDAVTAELANNITDEQRKDPKNYTPVLNAPYYPFENPWGSNTWNVPGDEKGNVLQIEYEYDGAARTGLVYLPPIERNHYYTVCCLMHNDGKITVEYTVADWEGETYPIEFNYPSYDNPIAPWVGSSLPEGGKYPQPEVYYNPDKTSALGSYSFSFKMTAPAGQKWTPTLLDNPGKFEVSVYQNETEITDADMWVASPEAYEIRVRALSAENVGETVSLGISYRPSWLGDDETSMLLINGLTGNLKWEGSTLAETIVIRQVEVPQTQN</sequence>
<keyword evidence="3" id="KW-0732">Signal</keyword>
<feature type="transmembrane region" description="Helical" evidence="5">
    <location>
        <begin position="7"/>
        <end position="23"/>
    </location>
</feature>
<dbReference type="AlphaFoldDB" id="A0A3Q9IPY5"/>
<dbReference type="RefSeq" id="WP_120096614.1">
    <property type="nucleotide sequence ID" value="NZ_CP032819.1"/>
</dbReference>
<gene>
    <name evidence="7" type="ORF">D8S85_16450</name>
</gene>
<dbReference type="Proteomes" id="UP000270673">
    <property type="component" value="Chromosome"/>
</dbReference>
<evidence type="ECO:0000256" key="4">
    <source>
        <dbReference type="ARBA" id="ARBA00023263"/>
    </source>
</evidence>
<comment type="similarity">
    <text evidence="2">Belongs to the bacteroidetes fimbrillin superfamily. FimA/Mfa1 family.</text>
</comment>
<dbReference type="InterPro" id="IPR029141">
    <property type="entry name" value="FimA_N"/>
</dbReference>
<dbReference type="KEGG" id="buy:D8S85_16450"/>
<evidence type="ECO:0000256" key="3">
    <source>
        <dbReference type="ARBA" id="ARBA00022729"/>
    </source>
</evidence>
<proteinExistence type="inferred from homology"/>
<dbReference type="EMBL" id="CP032819">
    <property type="protein sequence ID" value="AZS30988.1"/>
    <property type="molecule type" value="Genomic_DNA"/>
</dbReference>
<name>A0A3Q9IPY5_9BACT</name>
<keyword evidence="5" id="KW-1133">Transmembrane helix</keyword>